<dbReference type="Gene3D" id="3.90.550.10">
    <property type="entry name" value="Spore Coat Polysaccharide Biosynthesis Protein SpsA, Chain A"/>
    <property type="match status" value="1"/>
</dbReference>
<proteinExistence type="predicted"/>
<evidence type="ECO:0000256" key="2">
    <source>
        <dbReference type="ARBA" id="ARBA00022475"/>
    </source>
</evidence>
<keyword evidence="5" id="KW-0472">Membrane</keyword>
<evidence type="ECO:0000256" key="3">
    <source>
        <dbReference type="ARBA" id="ARBA00022676"/>
    </source>
</evidence>
<organism evidence="7 8">
    <name type="scientific">Paramylibacter ulvae</name>
    <dbReference type="NCBI Taxonomy" id="1651968"/>
    <lineage>
        <taxon>Bacteria</taxon>
        <taxon>Pseudomonadati</taxon>
        <taxon>Pseudomonadota</taxon>
        <taxon>Alphaproteobacteria</taxon>
        <taxon>Rhodobacterales</taxon>
        <taxon>Paracoccaceae</taxon>
        <taxon>Paramylibacter</taxon>
    </lineage>
</organism>
<evidence type="ECO:0000313" key="8">
    <source>
        <dbReference type="Proteomes" id="UP000634455"/>
    </source>
</evidence>
<accession>A0ABQ3D9X5</accession>
<comment type="caution">
    <text evidence="7">The sequence shown here is derived from an EMBL/GenBank/DDBJ whole genome shotgun (WGS) entry which is preliminary data.</text>
</comment>
<dbReference type="InterPro" id="IPR029044">
    <property type="entry name" value="Nucleotide-diphossugar_trans"/>
</dbReference>
<keyword evidence="4 7" id="KW-0808">Transferase</keyword>
<dbReference type="Proteomes" id="UP000634455">
    <property type="component" value="Unassembled WGS sequence"/>
</dbReference>
<dbReference type="NCBIfam" id="TIGR04283">
    <property type="entry name" value="glyco_like_mftF"/>
    <property type="match status" value="1"/>
</dbReference>
<dbReference type="PANTHER" id="PTHR43646">
    <property type="entry name" value="GLYCOSYLTRANSFERASE"/>
    <property type="match status" value="1"/>
</dbReference>
<evidence type="ECO:0000259" key="6">
    <source>
        <dbReference type="Pfam" id="PF00535"/>
    </source>
</evidence>
<evidence type="ECO:0000256" key="1">
    <source>
        <dbReference type="ARBA" id="ARBA00004236"/>
    </source>
</evidence>
<dbReference type="GO" id="GO:0016740">
    <property type="term" value="F:transferase activity"/>
    <property type="evidence" value="ECO:0007669"/>
    <property type="project" value="UniProtKB-KW"/>
</dbReference>
<evidence type="ECO:0000256" key="5">
    <source>
        <dbReference type="ARBA" id="ARBA00023136"/>
    </source>
</evidence>
<sequence>MPAPVSIIIPTLNSANTLGPMMAGLFEGMSAGLVCEVIFADGGSSDDTIKIGDELGVNIISCPKGRGTQMAAGANAARGEWLFFVHSDTRLSTGWADVVLQHVQTNSKAGFGKLQFDASGFGASFVAGWANIRSRLFGLPYGDQTLLISKAMYRSTGGFRDIPLMEDVAMSNKIGRQKTALKFTATTNADRFVNDGWFRRGTKNIGTLVLYYLGRDPKLLSHRYHR</sequence>
<reference evidence="8" key="1">
    <citation type="journal article" date="2019" name="Int. J. Syst. Evol. Microbiol.">
        <title>The Global Catalogue of Microorganisms (GCM) 10K type strain sequencing project: providing services to taxonomists for standard genome sequencing and annotation.</title>
        <authorList>
            <consortium name="The Broad Institute Genomics Platform"/>
            <consortium name="The Broad Institute Genome Sequencing Center for Infectious Disease"/>
            <person name="Wu L."/>
            <person name="Ma J."/>
        </authorList>
    </citation>
    <scope>NUCLEOTIDE SEQUENCE [LARGE SCALE GENOMIC DNA]</scope>
    <source>
        <strain evidence="8">KCTC 32465</strain>
    </source>
</reference>
<feature type="domain" description="Glycosyltransferase 2-like" evidence="6">
    <location>
        <begin position="6"/>
        <end position="109"/>
    </location>
</feature>
<dbReference type="PANTHER" id="PTHR43646:SF2">
    <property type="entry name" value="GLYCOSYLTRANSFERASE 2-LIKE DOMAIN-CONTAINING PROTEIN"/>
    <property type="match status" value="1"/>
</dbReference>
<dbReference type="InterPro" id="IPR026461">
    <property type="entry name" value="Trfase_2_rSAM/seldom_assoc"/>
</dbReference>
<keyword evidence="2" id="KW-1003">Cell membrane</keyword>
<name>A0ABQ3D9X5_9RHOB</name>
<keyword evidence="8" id="KW-1185">Reference proteome</keyword>
<dbReference type="Pfam" id="PF00535">
    <property type="entry name" value="Glycos_transf_2"/>
    <property type="match status" value="1"/>
</dbReference>
<dbReference type="CDD" id="cd02522">
    <property type="entry name" value="GT_2_like_a"/>
    <property type="match status" value="1"/>
</dbReference>
<gene>
    <name evidence="7" type="primary">wcaA</name>
    <name evidence="7" type="ORF">GCM10008927_27460</name>
</gene>
<dbReference type="SUPFAM" id="SSF53448">
    <property type="entry name" value="Nucleotide-diphospho-sugar transferases"/>
    <property type="match status" value="1"/>
</dbReference>
<dbReference type="EMBL" id="BMZF01000010">
    <property type="protein sequence ID" value="GHA60436.1"/>
    <property type="molecule type" value="Genomic_DNA"/>
</dbReference>
<dbReference type="RefSeq" id="WP_189641305.1">
    <property type="nucleotide sequence ID" value="NZ_BMZF01000010.1"/>
</dbReference>
<keyword evidence="3" id="KW-0328">Glycosyltransferase</keyword>
<evidence type="ECO:0000256" key="4">
    <source>
        <dbReference type="ARBA" id="ARBA00022679"/>
    </source>
</evidence>
<dbReference type="InterPro" id="IPR001173">
    <property type="entry name" value="Glyco_trans_2-like"/>
</dbReference>
<evidence type="ECO:0000313" key="7">
    <source>
        <dbReference type="EMBL" id="GHA60436.1"/>
    </source>
</evidence>
<comment type="subcellular location">
    <subcellularLocation>
        <location evidence="1">Cell membrane</location>
    </subcellularLocation>
</comment>
<protein>
    <submittedName>
        <fullName evidence="7">Glycosyl transferase</fullName>
    </submittedName>
</protein>